<sequence length="1580" mass="182496">MSFFSNLFSKPEDKLTSFQVSKAPTFEEFKKTLKDNGVSDTTFEDLFEKMVLMTLTSFLEKYPSKETSKCQHIPTQPEWFYSCKTCCNESNYYCRNCFFDGEHIEKGHSISMTENSSGRVCDCGGEGIKPEAYCSKHIKSNEKVKQELLSKIPSFVKKDIHIFFRYSLQYLQYLSTTSATQPTISEENKEETILIGSWFIMIASISSSLVHMAAEETSGRVLDSLENGEFKLNEHKPLPYKIETHSMDGNSDIIQPFASKNSSLLSFVFGNSTALHSLLPLIIILYDNHKNFKLVVIEEFLKNYSNLFKNRDQVSTDISLKMSSLYLGNSLISKFCTDYSKYNYLELVLRAHKNYYVPLLLPFYQTSNPEDIKKDVMLQTDLENFPRLMKSANIVKYFVTDEEKMDLFFELAGSYHKFTTLEYIDPSISTCKFLLNTEHYLVNTIRNILTTIESEKDFIFDSETLKKKFLDSTIKSIAEKLVKNIKELKKREMTNRCGMMLEHKDFFVNFTYAEIPVHFPLFRILSAFLLLSGMDPMELLTTKYNLTQADITEMVTTILLFRFCYITYDIQSSTENITDISMLYDLHILQVGLCLLGTKKFLLTFFNALSSISHGNNSKVFVDNLSLLISVFQTRANLAPTKTQAFYHLYQGAMSGLFFKVHFRSFDMILPGFTENDICEKHIEEFTTPGETEKLLLDQTNWKYYDKYYPYFSLNYRDLISSNCSKKYKAYQESLGLPGNFNPLPPQLEELPSQLSGVYSALNDQYLFEMIFNVLVAPLHSTFVDYENSFELQSVIKRLFSSVPVPPINEFFYILTLTFKSFKEQFLPKLQDSEKLELQQSLQEYFKLDSENKFTFKFQSTIKENAITHLLQVYHVNLGESNGKVMLSLYDLLLKYNEIIKKDNLLYSEYTSNINYVFNILFEFDSEIFNQFKQQSNVVAAVVDVAASAAAVDNSTTENTTTTTSSLNVEDSLKDLNIKDDSTTTTTTTVDATATTTTNEETTKNCVICNGNEEVGRLFSMSYIDLSSVTFQNATRTVYQYSKDKENGYDPRYQTFLENFYFIDIKPGTSQYIPYKDDPAPLFACYLFQRCPSTYISSCGHNVHKKCLEKYNKTNPPPVNTLFNNTYKCPKSGCSRECDILIPLGKPDTSLDFKSSANELFSTMCYFDFLALMEKENKYSIDKYLWKFVLQNIETLELKSRKTKLYNESENDPEYHLMSEQEFQNEMLTTSRLFKVVMTADVEPEPLLPIYDQSTFFMDPFTSSSYSVYLEPKEQPIELLFKGLALYLFNVLLNHCFRNKVVPSESADNPTIVSKLIIEEFNKLFFDDSNKLKQLDQKVYLEFKNQIHPYLRKLLIFNNLYKPESLKSSTTFDISLDVLSDFNQCMKLLFNFDSIELLFSQLVTKDYLELTLNFFMKKRKLSSNISSFPQLLCTYPPPQQYDFLPDFFEMLPKYADSIKENTDVGNCSVCKKINKMVCLVCGVGICPSTTCKLGPIVHLYSCQSAPIGYYQHVPSPSLFVYITKHSIFTRSFSTSIYLDKNGKKPTDLSDCNLTLSKKELKKLFINWMNHSNSNFLIKNK</sequence>
<evidence type="ECO:0000256" key="1">
    <source>
        <dbReference type="ARBA" id="ARBA00022723"/>
    </source>
</evidence>
<dbReference type="CDD" id="cd19670">
    <property type="entry name" value="UBR-box_UBR1_2_3"/>
    <property type="match status" value="1"/>
</dbReference>
<dbReference type="UniPathway" id="UPA00143"/>
<name>Q54JV0_DICDI</name>
<evidence type="ECO:0000256" key="5">
    <source>
        <dbReference type="RuleBase" id="RU366018"/>
    </source>
</evidence>
<keyword evidence="3 5" id="KW-0862">Zinc</keyword>
<dbReference type="PaxDb" id="44689-DDB0238507"/>
<evidence type="ECO:0000256" key="2">
    <source>
        <dbReference type="ARBA" id="ARBA00022771"/>
    </source>
</evidence>
<dbReference type="GO" id="GO:0005737">
    <property type="term" value="C:cytoplasm"/>
    <property type="evidence" value="ECO:0000318"/>
    <property type="project" value="GO_Central"/>
</dbReference>
<evidence type="ECO:0000313" key="7">
    <source>
        <dbReference type="EMBL" id="EAL63576.1"/>
    </source>
</evidence>
<dbReference type="GeneID" id="8626306"/>
<comment type="similarity">
    <text evidence="5">Belongs to the E3 ubiquitin-protein ligase UBR1-like family.</text>
</comment>
<proteinExistence type="inferred from homology"/>
<accession>Q54JV0</accession>
<comment type="caution">
    <text evidence="7">The sequence shown here is derived from an EMBL/GenBank/DDBJ whole genome shotgun (WGS) entry which is preliminary data.</text>
</comment>
<dbReference type="Pfam" id="PF02207">
    <property type="entry name" value="zf-UBR"/>
    <property type="match status" value="1"/>
</dbReference>
<dbReference type="dictyBase" id="DDB_G0287859"/>
<dbReference type="GO" id="GO:0061630">
    <property type="term" value="F:ubiquitin protein ligase activity"/>
    <property type="evidence" value="ECO:0000318"/>
    <property type="project" value="GO_Central"/>
</dbReference>
<reference evidence="7 8" key="1">
    <citation type="journal article" date="2005" name="Nature">
        <title>The genome of the social amoeba Dictyostelium discoideum.</title>
        <authorList>
            <consortium name="The Dictyostelium discoideum Sequencing Consortium"/>
            <person name="Eichinger L."/>
            <person name="Pachebat J.A."/>
            <person name="Glockner G."/>
            <person name="Rajandream M.A."/>
            <person name="Sucgang R."/>
            <person name="Berriman M."/>
            <person name="Song J."/>
            <person name="Olsen R."/>
            <person name="Szafranski K."/>
            <person name="Xu Q."/>
            <person name="Tunggal B."/>
            <person name="Kummerfeld S."/>
            <person name="Madera M."/>
            <person name="Konfortov B.A."/>
            <person name="Rivero F."/>
            <person name="Bankier A.T."/>
            <person name="Lehmann R."/>
            <person name="Hamlin N."/>
            <person name="Davies R."/>
            <person name="Gaudet P."/>
            <person name="Fey P."/>
            <person name="Pilcher K."/>
            <person name="Chen G."/>
            <person name="Saunders D."/>
            <person name="Sodergren E."/>
            <person name="Davis P."/>
            <person name="Kerhornou A."/>
            <person name="Nie X."/>
            <person name="Hall N."/>
            <person name="Anjard C."/>
            <person name="Hemphill L."/>
            <person name="Bason N."/>
            <person name="Farbrother P."/>
            <person name="Desany B."/>
            <person name="Just E."/>
            <person name="Morio T."/>
            <person name="Rost R."/>
            <person name="Churcher C."/>
            <person name="Cooper J."/>
            <person name="Haydock S."/>
            <person name="van Driessche N."/>
            <person name="Cronin A."/>
            <person name="Goodhead I."/>
            <person name="Muzny D."/>
            <person name="Mourier T."/>
            <person name="Pain A."/>
            <person name="Lu M."/>
            <person name="Harper D."/>
            <person name="Lindsay R."/>
            <person name="Hauser H."/>
            <person name="James K."/>
            <person name="Quiles M."/>
            <person name="Madan Babu M."/>
            <person name="Saito T."/>
            <person name="Buchrieser C."/>
            <person name="Wardroper A."/>
            <person name="Felder M."/>
            <person name="Thangavelu M."/>
            <person name="Johnson D."/>
            <person name="Knights A."/>
            <person name="Loulseged H."/>
            <person name="Mungall K."/>
            <person name="Oliver K."/>
            <person name="Price C."/>
            <person name="Quail M.A."/>
            <person name="Urushihara H."/>
            <person name="Hernandez J."/>
            <person name="Rabbinowitsch E."/>
            <person name="Steffen D."/>
            <person name="Sanders M."/>
            <person name="Ma J."/>
            <person name="Kohara Y."/>
            <person name="Sharp S."/>
            <person name="Simmonds M."/>
            <person name="Spiegler S."/>
            <person name="Tivey A."/>
            <person name="Sugano S."/>
            <person name="White B."/>
            <person name="Walker D."/>
            <person name="Woodward J."/>
            <person name="Winckler T."/>
            <person name="Tanaka Y."/>
            <person name="Shaulsky G."/>
            <person name="Schleicher M."/>
            <person name="Weinstock G."/>
            <person name="Rosenthal A."/>
            <person name="Cox E.C."/>
            <person name="Chisholm R.L."/>
            <person name="Gibbs R."/>
            <person name="Loomis W.F."/>
            <person name="Platzer M."/>
            <person name="Kay R.R."/>
            <person name="Williams J."/>
            <person name="Dear P.H."/>
            <person name="Noegel A.A."/>
            <person name="Barrell B."/>
            <person name="Kuspa A."/>
        </authorList>
    </citation>
    <scope>NUCLEOTIDE SEQUENCE [LARGE SCALE GENOMIC DNA]</scope>
    <source>
        <strain evidence="7 8">AX4</strain>
    </source>
</reference>
<keyword evidence="8" id="KW-1185">Reference proteome</keyword>
<dbReference type="Proteomes" id="UP000002195">
    <property type="component" value="Unassembled WGS sequence"/>
</dbReference>
<dbReference type="EMBL" id="AAFI02000104">
    <property type="protein sequence ID" value="EAL63576.1"/>
    <property type="molecule type" value="Genomic_DNA"/>
</dbReference>
<evidence type="ECO:0000256" key="3">
    <source>
        <dbReference type="ARBA" id="ARBA00022833"/>
    </source>
</evidence>
<dbReference type="PANTHER" id="PTHR21497">
    <property type="entry name" value="UBIQUITIN LIGASE E3 ALPHA-RELATED"/>
    <property type="match status" value="1"/>
</dbReference>
<dbReference type="GO" id="GO:0016567">
    <property type="term" value="P:protein ubiquitination"/>
    <property type="evidence" value="ECO:0000318"/>
    <property type="project" value="GO_Central"/>
</dbReference>
<dbReference type="STRING" id="44689.Q54JV0"/>
<feature type="zinc finger region" description="UBR-type" evidence="4">
    <location>
        <begin position="68"/>
        <end position="139"/>
    </location>
</feature>
<dbReference type="EC" id="2.3.2.27" evidence="5"/>
<keyword evidence="2 5" id="KW-0863">Zinc-finger</keyword>
<dbReference type="InterPro" id="IPR003126">
    <property type="entry name" value="Znf_UBR"/>
</dbReference>
<dbReference type="AlphaFoldDB" id="Q54JV0"/>
<keyword evidence="5" id="KW-0833">Ubl conjugation pathway</keyword>
<evidence type="ECO:0000313" key="8">
    <source>
        <dbReference type="Proteomes" id="UP000002195"/>
    </source>
</evidence>
<dbReference type="PhylomeDB" id="Q54JV0"/>
<dbReference type="InterPro" id="IPR039164">
    <property type="entry name" value="UBR1-like"/>
</dbReference>
<organism evidence="7 8">
    <name type="scientific">Dictyostelium discoideum</name>
    <name type="common">Social amoeba</name>
    <dbReference type="NCBI Taxonomy" id="44689"/>
    <lineage>
        <taxon>Eukaryota</taxon>
        <taxon>Amoebozoa</taxon>
        <taxon>Evosea</taxon>
        <taxon>Eumycetozoa</taxon>
        <taxon>Dictyostelia</taxon>
        <taxon>Dictyosteliales</taxon>
        <taxon>Dictyosteliaceae</taxon>
        <taxon>Dictyostelium</taxon>
    </lineage>
</organism>
<dbReference type="GO" id="GO:0071596">
    <property type="term" value="P:ubiquitin-dependent protein catabolic process via the N-end rule pathway"/>
    <property type="evidence" value="ECO:0000318"/>
    <property type="project" value="GO_Central"/>
</dbReference>
<evidence type="ECO:0000256" key="4">
    <source>
        <dbReference type="PROSITE-ProRule" id="PRU00508"/>
    </source>
</evidence>
<feature type="domain" description="UBR-type" evidence="6">
    <location>
        <begin position="68"/>
        <end position="139"/>
    </location>
</feature>
<dbReference type="FunCoup" id="Q54JV0">
    <property type="interactions" value="3"/>
</dbReference>
<dbReference type="GO" id="GO:0008270">
    <property type="term" value="F:zinc ion binding"/>
    <property type="evidence" value="ECO:0007669"/>
    <property type="project" value="UniProtKB-UniRule"/>
</dbReference>
<gene>
    <name evidence="7" type="ORF">DDB_G0287859</name>
</gene>
<keyword evidence="5" id="KW-0808">Transferase</keyword>
<dbReference type="SMR" id="Q54JV0"/>
<dbReference type="InParanoid" id="Q54JV0"/>
<comment type="function">
    <text evidence="5">Ubiquitin ligase protein which is a component of the N-end rule pathway. Recognizes and binds to proteins bearing specific N-terminal residues that are destabilizing according to the N-end rule, leading to their ubiquitination and subsequent degradation.</text>
</comment>
<comment type="catalytic activity">
    <reaction evidence="5">
        <text>S-ubiquitinyl-[E2 ubiquitin-conjugating enzyme]-L-cysteine + [acceptor protein]-L-lysine = [E2 ubiquitin-conjugating enzyme]-L-cysteine + N(6)-ubiquitinyl-[acceptor protein]-L-lysine.</text>
        <dbReference type="EC" id="2.3.2.27"/>
    </reaction>
</comment>
<dbReference type="KEGG" id="ddi:DDB_G0287859"/>
<dbReference type="SMART" id="SM00396">
    <property type="entry name" value="ZnF_UBR1"/>
    <property type="match status" value="1"/>
</dbReference>
<dbReference type="PANTHER" id="PTHR21497:SF30">
    <property type="entry name" value="E3 UBIQUITIN-PROTEIN LIGASE"/>
    <property type="match status" value="1"/>
</dbReference>
<dbReference type="GO" id="GO:0000151">
    <property type="term" value="C:ubiquitin ligase complex"/>
    <property type="evidence" value="ECO:0000318"/>
    <property type="project" value="GO_Central"/>
</dbReference>
<evidence type="ECO:0000259" key="6">
    <source>
        <dbReference type="PROSITE" id="PS51157"/>
    </source>
</evidence>
<comment type="pathway">
    <text evidence="5">Protein modification; protein ubiquitination.</text>
</comment>
<dbReference type="VEuPathDB" id="AmoebaDB:DDB_G0287859"/>
<dbReference type="PROSITE" id="PS51157">
    <property type="entry name" value="ZF_UBR"/>
    <property type="match status" value="1"/>
</dbReference>
<keyword evidence="1 5" id="KW-0479">Metal-binding</keyword>
<dbReference type="Gene3D" id="2.10.110.30">
    <property type="match status" value="1"/>
</dbReference>
<dbReference type="HOGENOM" id="CLU_239273_0_0_1"/>
<protein>
    <recommendedName>
        <fullName evidence="5">E3 ubiquitin-protein ligase</fullName>
        <ecNumber evidence="5">2.3.2.27</ecNumber>
    </recommendedName>
</protein>
<dbReference type="RefSeq" id="XP_637052.1">
    <property type="nucleotide sequence ID" value="XM_631960.1"/>
</dbReference>